<accession>A0ABS1WTP8</accession>
<evidence type="ECO:0000313" key="4">
    <source>
        <dbReference type="EMBL" id="MBM0104353.1"/>
    </source>
</evidence>
<evidence type="ECO:0000313" key="5">
    <source>
        <dbReference type="Proteomes" id="UP000661077"/>
    </source>
</evidence>
<feature type="domain" description="N-acetyltransferase" evidence="3">
    <location>
        <begin position="4"/>
        <end position="161"/>
    </location>
</feature>
<comment type="caution">
    <text evidence="4">The sequence shown here is derived from an EMBL/GenBank/DDBJ whole genome shotgun (WGS) entry which is preliminary data.</text>
</comment>
<proteinExistence type="predicted"/>
<dbReference type="PANTHER" id="PTHR10545">
    <property type="entry name" value="DIAMINE N-ACETYLTRANSFERASE"/>
    <property type="match status" value="1"/>
</dbReference>
<dbReference type="PANTHER" id="PTHR10545:SF29">
    <property type="entry name" value="GH14572P-RELATED"/>
    <property type="match status" value="1"/>
</dbReference>
<keyword evidence="2" id="KW-0012">Acyltransferase</keyword>
<dbReference type="Pfam" id="PF00583">
    <property type="entry name" value="Acetyltransf_1"/>
    <property type="match status" value="1"/>
</dbReference>
<dbReference type="EMBL" id="JAEVLS010000001">
    <property type="protein sequence ID" value="MBM0104353.1"/>
    <property type="molecule type" value="Genomic_DNA"/>
</dbReference>
<dbReference type="Proteomes" id="UP000661077">
    <property type="component" value="Unassembled WGS sequence"/>
</dbReference>
<name>A0ABS1WTP8_9GAMM</name>
<keyword evidence="5" id="KW-1185">Reference proteome</keyword>
<dbReference type="RefSeq" id="WP_203166305.1">
    <property type="nucleotide sequence ID" value="NZ_JAEVLS010000001.1"/>
</dbReference>
<protein>
    <submittedName>
        <fullName evidence="4">GNAT family N-acetyltransferase</fullName>
    </submittedName>
</protein>
<dbReference type="PROSITE" id="PS51186">
    <property type="entry name" value="GNAT"/>
    <property type="match status" value="1"/>
</dbReference>
<dbReference type="CDD" id="cd04301">
    <property type="entry name" value="NAT_SF"/>
    <property type="match status" value="1"/>
</dbReference>
<evidence type="ECO:0000256" key="1">
    <source>
        <dbReference type="ARBA" id="ARBA00022679"/>
    </source>
</evidence>
<evidence type="ECO:0000259" key="3">
    <source>
        <dbReference type="PROSITE" id="PS51186"/>
    </source>
</evidence>
<dbReference type="InterPro" id="IPR016181">
    <property type="entry name" value="Acyl_CoA_acyltransferase"/>
</dbReference>
<sequence length="172" mass="19454">MTDLHIAPATPADVPMILQLIRELAEFERLLHEVTATEEQLRKVLFGPKPSAEVIMGRLQPGGEVAGFALFFHNFSTFLARPGIYLEDLYVRQQFRGRGFGEQLLRHLARLAVERDCGRLEWSVLDWNQRAIDFYKSLGAVPMNEWTMYRVTGPALQKLGAAIAAVDDGDRK</sequence>
<organism evidence="4 5">
    <name type="scientific">Steroidobacter gossypii</name>
    <dbReference type="NCBI Taxonomy" id="2805490"/>
    <lineage>
        <taxon>Bacteria</taxon>
        <taxon>Pseudomonadati</taxon>
        <taxon>Pseudomonadota</taxon>
        <taxon>Gammaproteobacteria</taxon>
        <taxon>Steroidobacterales</taxon>
        <taxon>Steroidobacteraceae</taxon>
        <taxon>Steroidobacter</taxon>
    </lineage>
</organism>
<dbReference type="InterPro" id="IPR000182">
    <property type="entry name" value="GNAT_dom"/>
</dbReference>
<gene>
    <name evidence="4" type="ORF">JM946_06330</name>
</gene>
<reference evidence="4 5" key="1">
    <citation type="journal article" date="2021" name="Int. J. Syst. Evol. Microbiol.">
        <title>Steroidobacter gossypii sp. nov., isolated from soil of cotton cropping field.</title>
        <authorList>
            <person name="Huang R."/>
            <person name="Yang S."/>
            <person name="Zhen C."/>
            <person name="Liu W."/>
        </authorList>
    </citation>
    <scope>NUCLEOTIDE SEQUENCE [LARGE SCALE GENOMIC DNA]</scope>
    <source>
        <strain evidence="4 5">S1-65</strain>
    </source>
</reference>
<evidence type="ECO:0000256" key="2">
    <source>
        <dbReference type="ARBA" id="ARBA00023315"/>
    </source>
</evidence>
<keyword evidence="1" id="KW-0808">Transferase</keyword>
<dbReference type="SUPFAM" id="SSF55729">
    <property type="entry name" value="Acyl-CoA N-acyltransferases (Nat)"/>
    <property type="match status" value="1"/>
</dbReference>
<dbReference type="Gene3D" id="3.40.630.30">
    <property type="match status" value="1"/>
</dbReference>
<dbReference type="InterPro" id="IPR051016">
    <property type="entry name" value="Diverse_Substrate_AcTransf"/>
</dbReference>